<protein>
    <submittedName>
        <fullName evidence="2">Uncharacterized protein</fullName>
    </submittedName>
</protein>
<feature type="region of interest" description="Disordered" evidence="1">
    <location>
        <begin position="96"/>
        <end position="122"/>
    </location>
</feature>
<gene>
    <name evidence="2" type="ORF">RIF29_19891</name>
</gene>
<proteinExistence type="predicted"/>
<reference evidence="2 3" key="1">
    <citation type="submission" date="2024-01" db="EMBL/GenBank/DDBJ databases">
        <title>The genomes of 5 underutilized Papilionoideae crops provide insights into root nodulation and disease resistanc.</title>
        <authorList>
            <person name="Yuan L."/>
        </authorList>
    </citation>
    <scope>NUCLEOTIDE SEQUENCE [LARGE SCALE GENOMIC DNA]</scope>
    <source>
        <strain evidence="2">ZHUSHIDOU_FW_LH</strain>
        <tissue evidence="2">Leaf</tissue>
    </source>
</reference>
<feature type="region of interest" description="Disordered" evidence="1">
    <location>
        <begin position="1"/>
        <end position="48"/>
    </location>
</feature>
<evidence type="ECO:0000313" key="2">
    <source>
        <dbReference type="EMBL" id="KAK7267226.1"/>
    </source>
</evidence>
<evidence type="ECO:0000313" key="3">
    <source>
        <dbReference type="Proteomes" id="UP001372338"/>
    </source>
</evidence>
<organism evidence="2 3">
    <name type="scientific">Crotalaria pallida</name>
    <name type="common">Smooth rattlebox</name>
    <name type="synonym">Crotalaria striata</name>
    <dbReference type="NCBI Taxonomy" id="3830"/>
    <lineage>
        <taxon>Eukaryota</taxon>
        <taxon>Viridiplantae</taxon>
        <taxon>Streptophyta</taxon>
        <taxon>Embryophyta</taxon>
        <taxon>Tracheophyta</taxon>
        <taxon>Spermatophyta</taxon>
        <taxon>Magnoliopsida</taxon>
        <taxon>eudicotyledons</taxon>
        <taxon>Gunneridae</taxon>
        <taxon>Pentapetalae</taxon>
        <taxon>rosids</taxon>
        <taxon>fabids</taxon>
        <taxon>Fabales</taxon>
        <taxon>Fabaceae</taxon>
        <taxon>Papilionoideae</taxon>
        <taxon>50 kb inversion clade</taxon>
        <taxon>genistoids sensu lato</taxon>
        <taxon>core genistoids</taxon>
        <taxon>Crotalarieae</taxon>
        <taxon>Crotalaria</taxon>
    </lineage>
</organism>
<dbReference type="Proteomes" id="UP001372338">
    <property type="component" value="Unassembled WGS sequence"/>
</dbReference>
<dbReference type="EMBL" id="JAYWIO010000004">
    <property type="protein sequence ID" value="KAK7267226.1"/>
    <property type="molecule type" value="Genomic_DNA"/>
</dbReference>
<dbReference type="AlphaFoldDB" id="A0AAN9F3F3"/>
<keyword evidence="3" id="KW-1185">Reference proteome</keyword>
<feature type="compositionally biased region" description="Basic and acidic residues" evidence="1">
    <location>
        <begin position="18"/>
        <end position="30"/>
    </location>
</feature>
<name>A0AAN9F3F3_CROPI</name>
<accession>A0AAN9F3F3</accession>
<sequence>MAKKKGRPPKTPSSSAKKPQDTNNDHETPKENTQQGLVQLDDDDLETLDSLSPTKATALLKNLDALRGKVVERFGKEINDGEGQEGTKDKVIETEKTNPLSPGACHGTPSNPGATQRQNSVWDSFDITKLRNAGDKLTRPVKKQWVVKKNPESEAEEVPKVAPELNNSTAMVQDNVEKEVQSKEETFVAETQHAEGDKGSEAGDEKSSDSMPDLEEIPWTVKTRNKGRKKMKGKDSGKIVASKANG</sequence>
<evidence type="ECO:0000256" key="1">
    <source>
        <dbReference type="SAM" id="MobiDB-lite"/>
    </source>
</evidence>
<feature type="compositionally biased region" description="Polar residues" evidence="1">
    <location>
        <begin position="108"/>
        <end position="122"/>
    </location>
</feature>
<feature type="region of interest" description="Disordered" evidence="1">
    <location>
        <begin position="147"/>
        <end position="246"/>
    </location>
</feature>
<comment type="caution">
    <text evidence="2">The sequence shown here is derived from an EMBL/GenBank/DDBJ whole genome shotgun (WGS) entry which is preliminary data.</text>
</comment>
<feature type="compositionally biased region" description="Basic residues" evidence="1">
    <location>
        <begin position="223"/>
        <end position="232"/>
    </location>
</feature>
<feature type="compositionally biased region" description="Basic and acidic residues" evidence="1">
    <location>
        <begin position="175"/>
        <end position="208"/>
    </location>
</feature>